<keyword evidence="3" id="KW-0862">Zinc</keyword>
<dbReference type="PROSITE" id="PS50865">
    <property type="entry name" value="ZF_MYND_2"/>
    <property type="match status" value="1"/>
</dbReference>
<dbReference type="InterPro" id="IPR002893">
    <property type="entry name" value="Znf_MYND"/>
</dbReference>
<protein>
    <recommendedName>
        <fullName evidence="5">MYND-type domain-containing protein</fullName>
    </recommendedName>
</protein>
<evidence type="ECO:0000256" key="2">
    <source>
        <dbReference type="ARBA" id="ARBA00022771"/>
    </source>
</evidence>
<feature type="domain" description="MYND-type" evidence="5">
    <location>
        <begin position="12"/>
        <end position="37"/>
    </location>
</feature>
<dbReference type="SUPFAM" id="SSF144232">
    <property type="entry name" value="HIT/MYND zinc finger-like"/>
    <property type="match status" value="1"/>
</dbReference>
<reference evidence="6 7" key="1">
    <citation type="submission" date="2024-02" db="EMBL/GenBank/DDBJ databases">
        <title>Discinaceae phylogenomics.</title>
        <authorList>
            <person name="Dirks A.C."/>
            <person name="James T.Y."/>
        </authorList>
    </citation>
    <scope>NUCLEOTIDE SEQUENCE [LARGE SCALE GENOMIC DNA]</scope>
    <source>
        <strain evidence="6 7">ACD0624</strain>
    </source>
</reference>
<gene>
    <name evidence="6" type="ORF">Q9L58_007212</name>
</gene>
<keyword evidence="7" id="KW-1185">Reference proteome</keyword>
<dbReference type="Gene3D" id="6.10.140.2220">
    <property type="match status" value="1"/>
</dbReference>
<evidence type="ECO:0000256" key="3">
    <source>
        <dbReference type="ARBA" id="ARBA00022833"/>
    </source>
</evidence>
<dbReference type="EMBL" id="JBBBZM010000110">
    <property type="protein sequence ID" value="KAL0633909.1"/>
    <property type="molecule type" value="Genomic_DNA"/>
</dbReference>
<evidence type="ECO:0000256" key="1">
    <source>
        <dbReference type="ARBA" id="ARBA00022723"/>
    </source>
</evidence>
<dbReference type="Proteomes" id="UP001447188">
    <property type="component" value="Unassembled WGS sequence"/>
</dbReference>
<organism evidence="6 7">
    <name type="scientific">Discina gigas</name>
    <dbReference type="NCBI Taxonomy" id="1032678"/>
    <lineage>
        <taxon>Eukaryota</taxon>
        <taxon>Fungi</taxon>
        <taxon>Dikarya</taxon>
        <taxon>Ascomycota</taxon>
        <taxon>Pezizomycotina</taxon>
        <taxon>Pezizomycetes</taxon>
        <taxon>Pezizales</taxon>
        <taxon>Discinaceae</taxon>
        <taxon>Discina</taxon>
    </lineage>
</organism>
<evidence type="ECO:0000313" key="6">
    <source>
        <dbReference type="EMBL" id="KAL0633909.1"/>
    </source>
</evidence>
<dbReference type="Pfam" id="PF01753">
    <property type="entry name" value="zf-MYND"/>
    <property type="match status" value="1"/>
</dbReference>
<accession>A0ABR3GD73</accession>
<keyword evidence="2 4" id="KW-0863">Zinc-finger</keyword>
<evidence type="ECO:0000256" key="4">
    <source>
        <dbReference type="PROSITE-ProRule" id="PRU00134"/>
    </source>
</evidence>
<evidence type="ECO:0000313" key="7">
    <source>
        <dbReference type="Proteomes" id="UP001447188"/>
    </source>
</evidence>
<evidence type="ECO:0000259" key="5">
    <source>
        <dbReference type="PROSITE" id="PS50865"/>
    </source>
</evidence>
<comment type="caution">
    <text evidence="6">The sequence shown here is derived from an EMBL/GenBank/DDBJ whole genome shotgun (WGS) entry which is preliminary data.</text>
</comment>
<name>A0ABR3GD73_9PEZI</name>
<keyword evidence="1" id="KW-0479">Metal-binding</keyword>
<proteinExistence type="predicted"/>
<sequence>MPYLGGCSMLCCSRCRITMYCSVECQGKDWMTHKFTCFDPAKPTIMIVALAGFDYLLETVAAHLLAALRKYAHVVISVTGEEAGMCLDASMSPGPISGSRCCPGSGAALRAVILADGALTQEAKYDKLRLKVVGYTKCGGTVIFGATFASFIRPDKFDSFMRESWGMLWRFGECHRTVIHLNKDNDSENFKRFREDARLATSYSQKAVFLNFVLSEQRVYAPDEQSKTQSMVFIPGEVSHRWRTSVCWTKTGCQGGWLGYVGDVNCETESTAIVLNMCGLGLGGGDGDGQKDN</sequence>